<reference evidence="8 9" key="1">
    <citation type="submission" date="2019-05" db="EMBL/GenBank/DDBJ databases">
        <title>Another draft genome of Portunus trituberculatus and its Hox gene families provides insights of decapod evolution.</title>
        <authorList>
            <person name="Jeong J.-H."/>
            <person name="Song I."/>
            <person name="Kim S."/>
            <person name="Choi T."/>
            <person name="Kim D."/>
            <person name="Ryu S."/>
            <person name="Kim W."/>
        </authorList>
    </citation>
    <scope>NUCLEOTIDE SEQUENCE [LARGE SCALE GENOMIC DNA]</scope>
    <source>
        <tissue evidence="8">Muscle</tissue>
    </source>
</reference>
<evidence type="ECO:0000313" key="9">
    <source>
        <dbReference type="Proteomes" id="UP000324222"/>
    </source>
</evidence>
<evidence type="ECO:0000256" key="3">
    <source>
        <dbReference type="ARBA" id="ARBA00022692"/>
    </source>
</evidence>
<dbReference type="Proteomes" id="UP000324222">
    <property type="component" value="Unassembled WGS sequence"/>
</dbReference>
<keyword evidence="9" id="KW-1185">Reference proteome</keyword>
<feature type="transmembrane region" description="Helical" evidence="7">
    <location>
        <begin position="29"/>
        <end position="52"/>
    </location>
</feature>
<evidence type="ECO:0000313" key="8">
    <source>
        <dbReference type="EMBL" id="MPC83618.1"/>
    </source>
</evidence>
<evidence type="ECO:0000256" key="7">
    <source>
        <dbReference type="SAM" id="Phobius"/>
    </source>
</evidence>
<organism evidence="8 9">
    <name type="scientific">Portunus trituberculatus</name>
    <name type="common">Swimming crab</name>
    <name type="synonym">Neptunus trituberculatus</name>
    <dbReference type="NCBI Taxonomy" id="210409"/>
    <lineage>
        <taxon>Eukaryota</taxon>
        <taxon>Metazoa</taxon>
        <taxon>Ecdysozoa</taxon>
        <taxon>Arthropoda</taxon>
        <taxon>Crustacea</taxon>
        <taxon>Multicrustacea</taxon>
        <taxon>Malacostraca</taxon>
        <taxon>Eumalacostraca</taxon>
        <taxon>Eucarida</taxon>
        <taxon>Decapoda</taxon>
        <taxon>Pleocyemata</taxon>
        <taxon>Brachyura</taxon>
        <taxon>Eubrachyura</taxon>
        <taxon>Portunoidea</taxon>
        <taxon>Portunidae</taxon>
        <taxon>Portuninae</taxon>
        <taxon>Portunus</taxon>
    </lineage>
</organism>
<gene>
    <name evidence="8" type="ORF">E2C01_078332</name>
</gene>
<evidence type="ECO:0000256" key="2">
    <source>
        <dbReference type="ARBA" id="ARBA00009816"/>
    </source>
</evidence>
<proteinExistence type="inferred from homology"/>
<keyword evidence="6" id="KW-0325">Glycoprotein</keyword>
<dbReference type="InterPro" id="IPR018469">
    <property type="entry name" value="Dual_oxidase_maturation_fac"/>
</dbReference>
<evidence type="ECO:0000256" key="6">
    <source>
        <dbReference type="ARBA" id="ARBA00023180"/>
    </source>
</evidence>
<sequence length="61" mass="6953">MRGWFDGFRSDGGPTLYAYSNRTSVYGDIPTITICILFLTVFLAFLTIFPGVRKEVCTMHR</sequence>
<dbReference type="EMBL" id="VSRR010062943">
    <property type="protein sequence ID" value="MPC83618.1"/>
    <property type="molecule type" value="Genomic_DNA"/>
</dbReference>
<accession>A0A5B7ISG9</accession>
<dbReference type="PANTHER" id="PTHR31158">
    <property type="entry name" value="DUAL OXIDASE 2"/>
    <property type="match status" value="1"/>
</dbReference>
<comment type="similarity">
    <text evidence="2">Belongs to the DUOXA family.</text>
</comment>
<dbReference type="GO" id="GO:0015031">
    <property type="term" value="P:protein transport"/>
    <property type="evidence" value="ECO:0007669"/>
    <property type="project" value="InterPro"/>
</dbReference>
<keyword evidence="5 7" id="KW-0472">Membrane</keyword>
<protein>
    <submittedName>
        <fullName evidence="8">Uncharacterized protein</fullName>
    </submittedName>
</protein>
<evidence type="ECO:0000256" key="4">
    <source>
        <dbReference type="ARBA" id="ARBA00022989"/>
    </source>
</evidence>
<comment type="subcellular location">
    <subcellularLocation>
        <location evidence="1">Membrane</location>
        <topology evidence="1">Multi-pass membrane protein</topology>
    </subcellularLocation>
</comment>
<keyword evidence="4 7" id="KW-1133">Transmembrane helix</keyword>
<keyword evidence="3 7" id="KW-0812">Transmembrane</keyword>
<evidence type="ECO:0000256" key="5">
    <source>
        <dbReference type="ARBA" id="ARBA00023136"/>
    </source>
</evidence>
<comment type="caution">
    <text evidence="8">The sequence shown here is derived from an EMBL/GenBank/DDBJ whole genome shotgun (WGS) entry which is preliminary data.</text>
</comment>
<dbReference type="GO" id="GO:0005789">
    <property type="term" value="C:endoplasmic reticulum membrane"/>
    <property type="evidence" value="ECO:0007669"/>
    <property type="project" value="InterPro"/>
</dbReference>
<dbReference type="OrthoDB" id="10042652at2759"/>
<dbReference type="Pfam" id="PF10204">
    <property type="entry name" value="DuoxA"/>
    <property type="match status" value="1"/>
</dbReference>
<dbReference type="AlphaFoldDB" id="A0A5B7ISG9"/>
<dbReference type="PANTHER" id="PTHR31158:SF10">
    <property type="entry name" value="LD27791P"/>
    <property type="match status" value="1"/>
</dbReference>
<name>A0A5B7ISG9_PORTR</name>
<evidence type="ECO:0000256" key="1">
    <source>
        <dbReference type="ARBA" id="ARBA00004141"/>
    </source>
</evidence>